<dbReference type="PANTHER" id="PTHR47582">
    <property type="entry name" value="P450, PUTATIVE (EUROFUNG)-RELATED"/>
    <property type="match status" value="1"/>
</dbReference>
<dbReference type="GO" id="GO:0016705">
    <property type="term" value="F:oxidoreductase activity, acting on paired donors, with incorporation or reduction of molecular oxygen"/>
    <property type="evidence" value="ECO:0007669"/>
    <property type="project" value="InterPro"/>
</dbReference>
<dbReference type="GO" id="GO:0020037">
    <property type="term" value="F:heme binding"/>
    <property type="evidence" value="ECO:0007669"/>
    <property type="project" value="InterPro"/>
</dbReference>
<sequence>MLLPRVIFVLAILVILRLTTRKSSKDAREPPVAPSRIPFIGHLLGMFTYQGAYFKSLTVLYPSWPIFTLEILSVKIYVVSSPDLAQSLLCNTKALSFHPFHIAFTNRVLGARQEIKDIVAQNGGDNRYNNDLHNDMYAALALGPDIHETNSRVVNSLAQFFNVICTSEQPRHLFAWMKNAFTLSTAESFYGAQNPFADNPDFVNSVWDFEEGLPTLFLGIFPRITARKAWTARKNIAPAFADYYDKGLDQHANAFIKGRAKCGRVEGFTNDDLGTFEITVLFASLTNTVPNAFCMLTHMLSDPTLTSEICEEVQRVATRTTINGIDHVSLDITAFNTKCPILISTFQETVRTCINATPVRVVTEDMMLKDKYLLKKGAIIQVSGGSMHESPKFWGDDVATFNPYRHLKTKELTKEQRKAQSQGLMPFGGGKHLCPGRHLAFVEIVSFVAMFVYGFEVRMKNGSGLVRPPPSKKQPLGENSKKPKFDLEVLIRRKEEFRGAVFGLVVDSSVDAKTVSSL</sequence>
<evidence type="ECO:0000313" key="8">
    <source>
        <dbReference type="EMBL" id="CZR60622.1"/>
    </source>
</evidence>
<dbReference type="GO" id="GO:0004497">
    <property type="term" value="F:monooxygenase activity"/>
    <property type="evidence" value="ECO:0007669"/>
    <property type="project" value="UniProtKB-KW"/>
</dbReference>
<name>A0A1L7X6I4_9HELO</name>
<dbReference type="Gene3D" id="1.10.630.10">
    <property type="entry name" value="Cytochrome P450"/>
    <property type="match status" value="1"/>
</dbReference>
<dbReference type="PANTHER" id="PTHR47582:SF1">
    <property type="entry name" value="P450, PUTATIVE (EUROFUNG)-RELATED"/>
    <property type="match status" value="1"/>
</dbReference>
<evidence type="ECO:0000256" key="6">
    <source>
        <dbReference type="RuleBase" id="RU000461"/>
    </source>
</evidence>
<dbReference type="GO" id="GO:0005506">
    <property type="term" value="F:iron ion binding"/>
    <property type="evidence" value="ECO:0007669"/>
    <property type="project" value="InterPro"/>
</dbReference>
<proteinExistence type="inferred from homology"/>
<gene>
    <name evidence="8" type="ORF">PAC_10518</name>
</gene>
<dbReference type="SUPFAM" id="SSF48264">
    <property type="entry name" value="Cytochrome P450"/>
    <property type="match status" value="1"/>
</dbReference>
<keyword evidence="3 5" id="KW-0479">Metal-binding</keyword>
<feature type="chain" id="PRO_5012634574" evidence="7">
    <location>
        <begin position="22"/>
        <end position="518"/>
    </location>
</feature>
<evidence type="ECO:0000256" key="2">
    <source>
        <dbReference type="ARBA" id="ARBA00010617"/>
    </source>
</evidence>
<evidence type="ECO:0000256" key="5">
    <source>
        <dbReference type="PIRSR" id="PIRSR602403-1"/>
    </source>
</evidence>
<keyword evidence="9" id="KW-1185">Reference proteome</keyword>
<accession>A0A1L7X6I4</accession>
<evidence type="ECO:0000313" key="9">
    <source>
        <dbReference type="Proteomes" id="UP000184330"/>
    </source>
</evidence>
<dbReference type="InterPro" id="IPR001128">
    <property type="entry name" value="Cyt_P450"/>
</dbReference>
<keyword evidence="5 6" id="KW-0349">Heme</keyword>
<feature type="signal peptide" evidence="7">
    <location>
        <begin position="1"/>
        <end position="21"/>
    </location>
</feature>
<evidence type="ECO:0000256" key="1">
    <source>
        <dbReference type="ARBA" id="ARBA00001971"/>
    </source>
</evidence>
<dbReference type="InterPro" id="IPR017972">
    <property type="entry name" value="Cyt_P450_CS"/>
</dbReference>
<dbReference type="Proteomes" id="UP000184330">
    <property type="component" value="Unassembled WGS sequence"/>
</dbReference>
<feature type="binding site" description="axial binding residue" evidence="5">
    <location>
        <position position="434"/>
    </location>
    <ligand>
        <name>heme</name>
        <dbReference type="ChEBI" id="CHEBI:30413"/>
    </ligand>
    <ligandPart>
        <name>Fe</name>
        <dbReference type="ChEBI" id="CHEBI:18248"/>
    </ligandPart>
</feature>
<dbReference type="PRINTS" id="PR00465">
    <property type="entry name" value="EP450IV"/>
</dbReference>
<protein>
    <submittedName>
        <fullName evidence="8">Related to cytochrome P450 oxidoreductase</fullName>
    </submittedName>
</protein>
<comment type="similarity">
    <text evidence="2 6">Belongs to the cytochrome P450 family.</text>
</comment>
<dbReference type="CDD" id="cd11040">
    <property type="entry name" value="CYP7_CYP8-like"/>
    <property type="match status" value="1"/>
</dbReference>
<dbReference type="PROSITE" id="PS00086">
    <property type="entry name" value="CYTOCHROME_P450"/>
    <property type="match status" value="1"/>
</dbReference>
<dbReference type="Pfam" id="PF00067">
    <property type="entry name" value="p450"/>
    <property type="match status" value="1"/>
</dbReference>
<comment type="cofactor">
    <cofactor evidence="1 5">
        <name>heme</name>
        <dbReference type="ChEBI" id="CHEBI:30413"/>
    </cofactor>
</comment>
<organism evidence="8 9">
    <name type="scientific">Phialocephala subalpina</name>
    <dbReference type="NCBI Taxonomy" id="576137"/>
    <lineage>
        <taxon>Eukaryota</taxon>
        <taxon>Fungi</taxon>
        <taxon>Dikarya</taxon>
        <taxon>Ascomycota</taxon>
        <taxon>Pezizomycotina</taxon>
        <taxon>Leotiomycetes</taxon>
        <taxon>Helotiales</taxon>
        <taxon>Mollisiaceae</taxon>
        <taxon>Phialocephala</taxon>
        <taxon>Phialocephala fortinii species complex</taxon>
    </lineage>
</organism>
<dbReference type="OrthoDB" id="1470350at2759"/>
<keyword evidence="7" id="KW-0732">Signal</keyword>
<dbReference type="InterPro" id="IPR053007">
    <property type="entry name" value="CYP450_monoxygenase_sec-met"/>
</dbReference>
<keyword evidence="4 5" id="KW-0408">Iron</keyword>
<evidence type="ECO:0000256" key="4">
    <source>
        <dbReference type="ARBA" id="ARBA00023004"/>
    </source>
</evidence>
<reference evidence="8 9" key="1">
    <citation type="submission" date="2016-03" db="EMBL/GenBank/DDBJ databases">
        <authorList>
            <person name="Ploux O."/>
        </authorList>
    </citation>
    <scope>NUCLEOTIDE SEQUENCE [LARGE SCALE GENOMIC DNA]</scope>
    <source>
        <strain evidence="8 9">UAMH 11012</strain>
    </source>
</reference>
<dbReference type="InterPro" id="IPR036396">
    <property type="entry name" value="Cyt_P450_sf"/>
</dbReference>
<dbReference type="STRING" id="576137.A0A1L7X6I4"/>
<dbReference type="AlphaFoldDB" id="A0A1L7X6I4"/>
<dbReference type="EMBL" id="FJOG01000016">
    <property type="protein sequence ID" value="CZR60622.1"/>
    <property type="molecule type" value="Genomic_DNA"/>
</dbReference>
<keyword evidence="6" id="KW-0503">Monooxygenase</keyword>
<keyword evidence="6" id="KW-0560">Oxidoreductase</keyword>
<evidence type="ECO:0000256" key="3">
    <source>
        <dbReference type="ARBA" id="ARBA00022723"/>
    </source>
</evidence>
<dbReference type="InterPro" id="IPR002403">
    <property type="entry name" value="Cyt_P450_E_grp-IV"/>
</dbReference>
<evidence type="ECO:0000256" key="7">
    <source>
        <dbReference type="SAM" id="SignalP"/>
    </source>
</evidence>